<evidence type="ECO:0000259" key="2">
    <source>
        <dbReference type="Pfam" id="PF00534"/>
    </source>
</evidence>
<dbReference type="GO" id="GO:0009103">
    <property type="term" value="P:lipopolysaccharide biosynthetic process"/>
    <property type="evidence" value="ECO:0007669"/>
    <property type="project" value="TreeGrafter"/>
</dbReference>
<dbReference type="PANTHER" id="PTHR46401">
    <property type="entry name" value="GLYCOSYLTRANSFERASE WBBK-RELATED"/>
    <property type="match status" value="1"/>
</dbReference>
<dbReference type="GO" id="GO:0016757">
    <property type="term" value="F:glycosyltransferase activity"/>
    <property type="evidence" value="ECO:0007669"/>
    <property type="project" value="UniProtKB-KW"/>
</dbReference>
<keyword evidence="4" id="KW-0328">Glycosyltransferase</keyword>
<evidence type="ECO:0000313" key="4">
    <source>
        <dbReference type="EMBL" id="KKT90460.1"/>
    </source>
</evidence>
<dbReference type="FunFam" id="3.40.50.2000:FF:000119">
    <property type="entry name" value="Glycosyl transferase group 1"/>
    <property type="match status" value="1"/>
</dbReference>
<gene>
    <name evidence="4" type="ORF">UW90_C0001G0048</name>
</gene>
<organism evidence="4 5">
    <name type="scientific">Candidatus Yanofskybacteria bacterium GW2011_GWB1_45_11</name>
    <dbReference type="NCBI Taxonomy" id="1619026"/>
    <lineage>
        <taxon>Bacteria</taxon>
        <taxon>Candidatus Yanofskyibacteriota</taxon>
    </lineage>
</organism>
<proteinExistence type="predicted"/>
<comment type="caution">
    <text evidence="4">The sequence shown here is derived from an EMBL/GenBank/DDBJ whole genome shotgun (WGS) entry which is preliminary data.</text>
</comment>
<dbReference type="Pfam" id="PF13439">
    <property type="entry name" value="Glyco_transf_4"/>
    <property type="match status" value="1"/>
</dbReference>
<feature type="domain" description="Glycosyl transferase family 1" evidence="2">
    <location>
        <begin position="196"/>
        <end position="359"/>
    </location>
</feature>
<keyword evidence="1 4" id="KW-0808">Transferase</keyword>
<dbReference type="EMBL" id="LCKD01000001">
    <property type="protein sequence ID" value="KKT90460.1"/>
    <property type="molecule type" value="Genomic_DNA"/>
</dbReference>
<protein>
    <submittedName>
        <fullName evidence="4">Mannosyltransferase B-like protein</fullName>
    </submittedName>
</protein>
<name>A0A0G1L3X3_9BACT</name>
<sequence length="381" mass="43262">MTIGIDIRVLGAKQWGGIQEYTENLLAHVLPLTPLINYKLFYSSYKPSLFSNSQDFDFPWLKLPNVELINKRIPNRTLFLGSNVLNQPKLDRLIGGTDVFFFPHFLLGSLTDSCRRITTFHDLSFIHFPEMFSLKRRMWHFHMQPRWQAKFSDRIIAVSESTKNDLADIYDIDGEKISVIYQGCHPSFRPLDEEAKEIFKWENSLPERFILSLATLEPRKNLRGIIKAFEIVRKNHPDLHLVIAGSEGWLAEEFNSVVSSSTENKYIRLAGNVDRVDRVNYYNCALALVYPSFFEGFGLPPLEAMACSTPVIVSHTSSLPEVVGDAGILVDPYDASDIAKGIECVLSDSALSQKLKAKGLNRAEKFSWPQIAEKTLEVLTS</sequence>
<dbReference type="Gene3D" id="3.40.50.2000">
    <property type="entry name" value="Glycogen Phosphorylase B"/>
    <property type="match status" value="2"/>
</dbReference>
<dbReference type="InterPro" id="IPR001296">
    <property type="entry name" value="Glyco_trans_1"/>
</dbReference>
<dbReference type="PANTHER" id="PTHR46401:SF2">
    <property type="entry name" value="GLYCOSYLTRANSFERASE WBBK-RELATED"/>
    <property type="match status" value="1"/>
</dbReference>
<evidence type="ECO:0000256" key="1">
    <source>
        <dbReference type="ARBA" id="ARBA00022679"/>
    </source>
</evidence>
<evidence type="ECO:0000259" key="3">
    <source>
        <dbReference type="Pfam" id="PF13439"/>
    </source>
</evidence>
<dbReference type="AlphaFoldDB" id="A0A0G1L3X3"/>
<dbReference type="SUPFAM" id="SSF53756">
    <property type="entry name" value="UDP-Glycosyltransferase/glycogen phosphorylase"/>
    <property type="match status" value="1"/>
</dbReference>
<dbReference type="Pfam" id="PF00534">
    <property type="entry name" value="Glycos_transf_1"/>
    <property type="match status" value="1"/>
</dbReference>
<dbReference type="InterPro" id="IPR028098">
    <property type="entry name" value="Glyco_trans_4-like_N"/>
</dbReference>
<reference evidence="4 5" key="1">
    <citation type="journal article" date="2015" name="Nature">
        <title>rRNA introns, odd ribosomes, and small enigmatic genomes across a large radiation of phyla.</title>
        <authorList>
            <person name="Brown C.T."/>
            <person name="Hug L.A."/>
            <person name="Thomas B.C."/>
            <person name="Sharon I."/>
            <person name="Castelle C.J."/>
            <person name="Singh A."/>
            <person name="Wilkins M.J."/>
            <person name="Williams K.H."/>
            <person name="Banfield J.F."/>
        </authorList>
    </citation>
    <scope>NUCLEOTIDE SEQUENCE [LARGE SCALE GENOMIC DNA]</scope>
</reference>
<dbReference type="CDD" id="cd03809">
    <property type="entry name" value="GT4_MtfB-like"/>
    <property type="match status" value="1"/>
</dbReference>
<evidence type="ECO:0000313" key="5">
    <source>
        <dbReference type="Proteomes" id="UP000034368"/>
    </source>
</evidence>
<dbReference type="Proteomes" id="UP000034368">
    <property type="component" value="Unassembled WGS sequence"/>
</dbReference>
<accession>A0A0G1L3X3</accession>
<feature type="domain" description="Glycosyltransferase subfamily 4-like N-terminal" evidence="3">
    <location>
        <begin position="82"/>
        <end position="186"/>
    </location>
</feature>